<proteinExistence type="predicted"/>
<feature type="transmembrane region" description="Helical" evidence="1">
    <location>
        <begin position="85"/>
        <end position="109"/>
    </location>
</feature>
<keyword evidence="1" id="KW-0472">Membrane</keyword>
<organism evidence="2 3">
    <name type="scientific">Methanobacterium spitsbergense</name>
    <dbReference type="NCBI Taxonomy" id="2874285"/>
    <lineage>
        <taxon>Archaea</taxon>
        <taxon>Methanobacteriati</taxon>
        <taxon>Methanobacteriota</taxon>
        <taxon>Methanomada group</taxon>
        <taxon>Methanobacteria</taxon>
        <taxon>Methanobacteriales</taxon>
        <taxon>Methanobacteriaceae</taxon>
        <taxon>Methanobacterium</taxon>
    </lineage>
</organism>
<dbReference type="InterPro" id="IPR009577">
    <property type="entry name" value="Sm_multidrug_ex"/>
</dbReference>
<dbReference type="AlphaFoldDB" id="A0A8T5UV58"/>
<keyword evidence="3" id="KW-1185">Reference proteome</keyword>
<gene>
    <name evidence="2" type="ORF">K8N75_01630</name>
</gene>
<keyword evidence="1" id="KW-0812">Transmembrane</keyword>
<dbReference type="Proteomes" id="UP000825933">
    <property type="component" value="Unassembled WGS sequence"/>
</dbReference>
<feature type="transmembrane region" description="Helical" evidence="1">
    <location>
        <begin position="115"/>
        <end position="140"/>
    </location>
</feature>
<keyword evidence="1" id="KW-1133">Transmembrane helix</keyword>
<evidence type="ECO:0000313" key="2">
    <source>
        <dbReference type="EMBL" id="MBZ2164753.1"/>
    </source>
</evidence>
<dbReference type="Pfam" id="PF06695">
    <property type="entry name" value="Sm_multidrug_ex"/>
    <property type="match status" value="1"/>
</dbReference>
<dbReference type="EMBL" id="JAIOUQ010000003">
    <property type="protein sequence ID" value="MBZ2164753.1"/>
    <property type="molecule type" value="Genomic_DNA"/>
</dbReference>
<name>A0A8T5UV58_9EURY</name>
<accession>A0A8T5UV58</accession>
<feature type="transmembrane region" description="Helical" evidence="1">
    <location>
        <begin position="33"/>
        <end position="57"/>
    </location>
</feature>
<sequence length="141" mass="15320">MVLITDMALVFVMSIFELWIGIPLGLFLDLNPILVAISAAAGSILSAFIIVVLGEGLRKKFLKWRYRGKSPNEGRIYDIWKKYGIVGLGLLSPLLFGAPLGAALGIGLGSPRNKLLVWMIIGIIIWSIFITVALSLGLILL</sequence>
<evidence type="ECO:0000313" key="3">
    <source>
        <dbReference type="Proteomes" id="UP000825933"/>
    </source>
</evidence>
<reference evidence="3" key="1">
    <citation type="journal article" date="2022" name="Microbiol. Resour. Announc.">
        <title>Draft Genome Sequence of a Methanogenic Archaeon from West Spitsbergen Permafrost.</title>
        <authorList>
            <person name="Trubitsyn V."/>
            <person name="Rivkina E."/>
            <person name="Shcherbakova V."/>
        </authorList>
    </citation>
    <scope>NUCLEOTIDE SEQUENCE [LARGE SCALE GENOMIC DNA]</scope>
    <source>
        <strain evidence="3">VT</strain>
    </source>
</reference>
<dbReference type="RefSeq" id="WP_223790427.1">
    <property type="nucleotide sequence ID" value="NZ_JAIOUQ010000003.1"/>
</dbReference>
<evidence type="ECO:0000256" key="1">
    <source>
        <dbReference type="SAM" id="Phobius"/>
    </source>
</evidence>
<feature type="transmembrane region" description="Helical" evidence="1">
    <location>
        <begin position="7"/>
        <end position="27"/>
    </location>
</feature>
<protein>
    <submittedName>
        <fullName evidence="2">Small multi-drug export protein</fullName>
    </submittedName>
</protein>
<comment type="caution">
    <text evidence="2">The sequence shown here is derived from an EMBL/GenBank/DDBJ whole genome shotgun (WGS) entry which is preliminary data.</text>
</comment>